<comment type="similarity">
    <text evidence="1">Belongs to the bacterial solute-binding protein 9 family.</text>
</comment>
<dbReference type="InterPro" id="IPR006127">
    <property type="entry name" value="ZnuA-like"/>
</dbReference>
<dbReference type="PANTHER" id="PTHR42953">
    <property type="entry name" value="HIGH-AFFINITY ZINC UPTAKE SYSTEM PROTEIN ZNUA-RELATED"/>
    <property type="match status" value="1"/>
</dbReference>
<dbReference type="PROSITE" id="PS51257">
    <property type="entry name" value="PROKAR_LIPOPROTEIN"/>
    <property type="match status" value="1"/>
</dbReference>
<keyword evidence="3" id="KW-0732">Signal</keyword>
<evidence type="ECO:0000256" key="2">
    <source>
        <dbReference type="ARBA" id="ARBA00022448"/>
    </source>
</evidence>
<dbReference type="AlphaFoldDB" id="A0A6N4TFA0"/>
<dbReference type="Pfam" id="PF01297">
    <property type="entry name" value="ZnuA"/>
    <property type="match status" value="1"/>
</dbReference>
<evidence type="ECO:0000256" key="3">
    <source>
        <dbReference type="ARBA" id="ARBA00022729"/>
    </source>
</evidence>
<dbReference type="Gene3D" id="3.40.50.1980">
    <property type="entry name" value="Nitrogenase molybdenum iron protein domain"/>
    <property type="match status" value="2"/>
</dbReference>
<keyword evidence="2" id="KW-0813">Transport</keyword>
<dbReference type="SUPFAM" id="SSF53807">
    <property type="entry name" value="Helical backbone' metal receptor"/>
    <property type="match status" value="1"/>
</dbReference>
<dbReference type="RefSeq" id="WP_115714602.1">
    <property type="nucleotide sequence ID" value="NZ_AP019695.1"/>
</dbReference>
<evidence type="ECO:0000313" key="5">
    <source>
        <dbReference type="Proteomes" id="UP000464754"/>
    </source>
</evidence>
<name>A0A6N4TFA0_9FIRM</name>
<proteinExistence type="inferred from homology"/>
<dbReference type="GO" id="GO:0030001">
    <property type="term" value="P:metal ion transport"/>
    <property type="evidence" value="ECO:0007669"/>
    <property type="project" value="InterPro"/>
</dbReference>
<gene>
    <name evidence="4" type="ORF">Aargi30884_02900</name>
</gene>
<dbReference type="Proteomes" id="UP000464754">
    <property type="component" value="Chromosome"/>
</dbReference>
<dbReference type="GO" id="GO:0046872">
    <property type="term" value="F:metal ion binding"/>
    <property type="evidence" value="ECO:0007669"/>
    <property type="project" value="InterPro"/>
</dbReference>
<organism evidence="4 5">
    <name type="scientific">Amedibacterium intestinale</name>
    <dbReference type="NCBI Taxonomy" id="2583452"/>
    <lineage>
        <taxon>Bacteria</taxon>
        <taxon>Bacillati</taxon>
        <taxon>Bacillota</taxon>
        <taxon>Erysipelotrichia</taxon>
        <taxon>Erysipelotrichales</taxon>
        <taxon>Erysipelotrichaceae</taxon>
        <taxon>Amedibacterium</taxon>
    </lineage>
</organism>
<dbReference type="KEGG" id="aarg:Aargi30884_02900"/>
<keyword evidence="5" id="KW-1185">Reference proteome</keyword>
<accession>A0A6N4TFA0</accession>
<dbReference type="InterPro" id="IPR050492">
    <property type="entry name" value="Bact_metal-bind_prot9"/>
</dbReference>
<evidence type="ECO:0000313" key="4">
    <source>
        <dbReference type="EMBL" id="BBK21387.1"/>
    </source>
</evidence>
<evidence type="ECO:0000256" key="1">
    <source>
        <dbReference type="ARBA" id="ARBA00011028"/>
    </source>
</evidence>
<reference evidence="5" key="1">
    <citation type="submission" date="2019-05" db="EMBL/GenBank/DDBJ databases">
        <title>Complete genome sequencing of Absiella argi strain JCM 30884.</title>
        <authorList>
            <person name="Sakamoto M."/>
            <person name="Murakami T."/>
            <person name="Mori H."/>
        </authorList>
    </citation>
    <scope>NUCLEOTIDE SEQUENCE [LARGE SCALE GENOMIC DNA]</scope>
    <source>
        <strain evidence="5">JCM 30884</strain>
    </source>
</reference>
<dbReference type="EMBL" id="AP019695">
    <property type="protein sequence ID" value="BBK21387.1"/>
    <property type="molecule type" value="Genomic_DNA"/>
</dbReference>
<dbReference type="PANTHER" id="PTHR42953:SF3">
    <property type="entry name" value="HIGH-AFFINITY ZINC UPTAKE SYSTEM PROTEIN ZNUA"/>
    <property type="match status" value="1"/>
</dbReference>
<protein>
    <submittedName>
        <fullName evidence="4">Adhesin</fullName>
    </submittedName>
</protein>
<sequence length="320" mass="36806">MKIKMFLISLLCFTLLSGCKKEHFQVATTVYPIQYLVERIAGTYSNLSVETISENSMIQRAQIKDNYTSILKNSDALFYIGGLEPYMNMYMEDIRENDIDMVDLATKSAIYKFERYTSTVVNGQTTGVETPYYDGELFQTIETYDYDPLLWMDPVAMTSMASDILEYLNAKYPQYRSIFDDNYNKLELDLARLDADFQKISTANENISFVSMTPSFGNWQKSYGIEVYPIVLSKYGALPTADQLEVMKKRIKDDHVRYIAMEDNLPEDMVKLRKKLIDELGLIPVNLKNLSSLSKEDEEAGKDYLSIMYENLETLEAIAS</sequence>